<dbReference type="PANTHER" id="PTHR37422">
    <property type="entry name" value="TEICHURONIC ACID BIOSYNTHESIS PROTEIN TUAE"/>
    <property type="match status" value="1"/>
</dbReference>
<feature type="transmembrane region" description="Helical" evidence="6">
    <location>
        <begin position="266"/>
        <end position="285"/>
    </location>
</feature>
<dbReference type="InterPro" id="IPR007016">
    <property type="entry name" value="O-antigen_ligase-rel_domated"/>
</dbReference>
<evidence type="ECO:0000256" key="3">
    <source>
        <dbReference type="ARBA" id="ARBA00022989"/>
    </source>
</evidence>
<feature type="region of interest" description="Disordered" evidence="5">
    <location>
        <begin position="301"/>
        <end position="329"/>
    </location>
</feature>
<proteinExistence type="predicted"/>
<feature type="transmembrane region" description="Helical" evidence="6">
    <location>
        <begin position="27"/>
        <end position="48"/>
    </location>
</feature>
<evidence type="ECO:0000256" key="1">
    <source>
        <dbReference type="ARBA" id="ARBA00004141"/>
    </source>
</evidence>
<evidence type="ECO:0000313" key="9">
    <source>
        <dbReference type="Proteomes" id="UP000076079"/>
    </source>
</evidence>
<evidence type="ECO:0000256" key="6">
    <source>
        <dbReference type="SAM" id="Phobius"/>
    </source>
</evidence>
<dbReference type="Proteomes" id="UP000076079">
    <property type="component" value="Chromosome"/>
</dbReference>
<keyword evidence="2 6" id="KW-0812">Transmembrane</keyword>
<accession>A0A143PV95</accession>
<dbReference type="KEGG" id="abac:LuPra_04967"/>
<keyword evidence="9" id="KW-1185">Reference proteome</keyword>
<gene>
    <name evidence="8" type="ORF">LuPra_04967</name>
</gene>
<evidence type="ECO:0000259" key="7">
    <source>
        <dbReference type="Pfam" id="PF04932"/>
    </source>
</evidence>
<feature type="transmembrane region" description="Helical" evidence="6">
    <location>
        <begin position="395"/>
        <end position="416"/>
    </location>
</feature>
<dbReference type="RefSeq" id="WP_110173232.1">
    <property type="nucleotide sequence ID" value="NZ_CP015136.1"/>
</dbReference>
<organism evidence="8 9">
    <name type="scientific">Luteitalea pratensis</name>
    <dbReference type="NCBI Taxonomy" id="1855912"/>
    <lineage>
        <taxon>Bacteria</taxon>
        <taxon>Pseudomonadati</taxon>
        <taxon>Acidobacteriota</taxon>
        <taxon>Vicinamibacteria</taxon>
        <taxon>Vicinamibacterales</taxon>
        <taxon>Vicinamibacteraceae</taxon>
        <taxon>Luteitalea</taxon>
    </lineage>
</organism>
<feature type="transmembrane region" description="Helical" evidence="6">
    <location>
        <begin position="428"/>
        <end position="450"/>
    </location>
</feature>
<evidence type="ECO:0000256" key="4">
    <source>
        <dbReference type="ARBA" id="ARBA00023136"/>
    </source>
</evidence>
<comment type="subcellular location">
    <subcellularLocation>
        <location evidence="1">Membrane</location>
        <topology evidence="1">Multi-pass membrane protein</topology>
    </subcellularLocation>
</comment>
<dbReference type="GO" id="GO:0016020">
    <property type="term" value="C:membrane"/>
    <property type="evidence" value="ECO:0007669"/>
    <property type="project" value="UniProtKB-SubCell"/>
</dbReference>
<feature type="transmembrane region" description="Helical" evidence="6">
    <location>
        <begin position="85"/>
        <end position="102"/>
    </location>
</feature>
<feature type="transmembrane region" description="Helical" evidence="6">
    <location>
        <begin position="54"/>
        <end position="73"/>
    </location>
</feature>
<keyword evidence="4 6" id="KW-0472">Membrane</keyword>
<dbReference type="Pfam" id="PF04932">
    <property type="entry name" value="Wzy_C"/>
    <property type="match status" value="1"/>
</dbReference>
<name>A0A143PV95_LUTPR</name>
<feature type="transmembrane region" description="Helical" evidence="6">
    <location>
        <begin position="114"/>
        <end position="131"/>
    </location>
</feature>
<dbReference type="EMBL" id="CP015136">
    <property type="protein sequence ID" value="AMY11709.1"/>
    <property type="molecule type" value="Genomic_DNA"/>
</dbReference>
<dbReference type="GO" id="GO:0016874">
    <property type="term" value="F:ligase activity"/>
    <property type="evidence" value="ECO:0007669"/>
    <property type="project" value="UniProtKB-KW"/>
</dbReference>
<feature type="compositionally biased region" description="Basic and acidic residues" evidence="5">
    <location>
        <begin position="314"/>
        <end position="323"/>
    </location>
</feature>
<dbReference type="InterPro" id="IPR051533">
    <property type="entry name" value="WaaL-like"/>
</dbReference>
<reference evidence="8 9" key="1">
    <citation type="journal article" date="2016" name="Genome Announc.">
        <title>First Complete Genome Sequence of a Subdivision 6 Acidobacterium Strain.</title>
        <authorList>
            <person name="Huang S."/>
            <person name="Vieira S."/>
            <person name="Bunk B."/>
            <person name="Riedel T."/>
            <person name="Sproer C."/>
            <person name="Overmann J."/>
        </authorList>
    </citation>
    <scope>NUCLEOTIDE SEQUENCE [LARGE SCALE GENOMIC DNA]</scope>
    <source>
        <strain evidence="9">DSM 100886 HEG_-6_39</strain>
    </source>
</reference>
<dbReference type="OrthoDB" id="4448at2"/>
<feature type="compositionally biased region" description="Polar residues" evidence="5">
    <location>
        <begin position="301"/>
        <end position="312"/>
    </location>
</feature>
<sequence>MHPETHARLDPPVASGKQLRFASRIDGLTFAFYVTLCLSLVLYVYRVAVAGVNLSLYRAVLLGWLAYLGVDVLRGRVRPERRFGPFLAVASAMVVINVIDFASLQGFPDLRRDIIHHLLNVTFAGLVLVYVDTPERRFALLRAFMVSSLLTTAITLYSAFYDRLPVESLIRSMGSTLTKSQTYISDDLSFERATAAFFDPNFYGIYSLLVLLVVMYLWLADRPARHLVAFFALNLVCLSLTLSRTAVVGTLAALGLSFLLARRSRVFSVVSAVAVVALLYAATSVQSHAVRQSLRREIEQITSSTPDSQTASKGGREGRDAGDSHGTSVVGSVGAVAEVTSVRVADGKSIEGRLDHIRQGWRVFQSSPVWGHGSAALLGKHTRWASAHVSVLTLLARYGVLGTAVYMVFLLWPLWMIWRRGAPASDRYFVTLVTGTLMVVYLGYDILLFFELQYLFFGVTWGMATDAWCSPPPTVVAA</sequence>
<feature type="transmembrane region" description="Helical" evidence="6">
    <location>
        <begin position="138"/>
        <end position="160"/>
    </location>
</feature>
<dbReference type="PANTHER" id="PTHR37422:SF13">
    <property type="entry name" value="LIPOPOLYSACCHARIDE BIOSYNTHESIS PROTEIN PA4999-RELATED"/>
    <property type="match status" value="1"/>
</dbReference>
<evidence type="ECO:0000256" key="5">
    <source>
        <dbReference type="SAM" id="MobiDB-lite"/>
    </source>
</evidence>
<feature type="domain" description="O-antigen ligase-related" evidence="7">
    <location>
        <begin position="230"/>
        <end position="407"/>
    </location>
</feature>
<evidence type="ECO:0000313" key="8">
    <source>
        <dbReference type="EMBL" id="AMY11709.1"/>
    </source>
</evidence>
<keyword evidence="8" id="KW-0436">Ligase</keyword>
<dbReference type="STRING" id="1855912.LuPra_04967"/>
<evidence type="ECO:0000256" key="2">
    <source>
        <dbReference type="ARBA" id="ARBA00022692"/>
    </source>
</evidence>
<reference evidence="9" key="2">
    <citation type="submission" date="2016-04" db="EMBL/GenBank/DDBJ databases">
        <title>First Complete Genome Sequence of a Subdivision 6 Acidobacterium.</title>
        <authorList>
            <person name="Huang S."/>
            <person name="Vieira S."/>
            <person name="Bunk B."/>
            <person name="Riedel T."/>
            <person name="Sproeer C."/>
            <person name="Overmann J."/>
        </authorList>
    </citation>
    <scope>NUCLEOTIDE SEQUENCE [LARGE SCALE GENOMIC DNA]</scope>
    <source>
        <strain evidence="9">DSM 100886 HEG_-6_39</strain>
    </source>
</reference>
<dbReference type="AlphaFoldDB" id="A0A143PV95"/>
<feature type="transmembrane region" description="Helical" evidence="6">
    <location>
        <begin position="227"/>
        <end position="260"/>
    </location>
</feature>
<feature type="transmembrane region" description="Helical" evidence="6">
    <location>
        <begin position="202"/>
        <end position="220"/>
    </location>
</feature>
<protein>
    <submittedName>
        <fullName evidence="8">Lipid A core-O-antigen ligase</fullName>
    </submittedName>
</protein>
<keyword evidence="3 6" id="KW-1133">Transmembrane helix</keyword>